<sequence length="268" mass="29646">MPFPDISPIALELGPIAIRWYALAYLAGIIIGWRYCMAMAKRLPTGVSAADMDDFMVWAVAGIILGGRLGQVIFYQPGHFLQHPLEIFMVWQGGMAFHGGLLGVIAAMVIYTRRRDIPFFAFTDLIALAAPIGIFFGRIANFINQEHFGRPADVPWAIIFNTDALQVPRHPSQLYEAAMEGLILYLTVAAVAHGTRALRQPGIVTGIFLIGYAIARMIGEFFREPEVFVESLPFATTWGQWLSLPMLAVGLYVLRLGLTRQPVAQPAK</sequence>
<comment type="function">
    <text evidence="7">Catalyzes the transfer of the diacylglyceryl group from phosphatidylglycerol to the sulfhydryl group of the N-terminal cysteine of a prolipoprotein, the first step in the formation of mature lipoproteins.</text>
</comment>
<organism evidence="8 9">
    <name type="scientific">Hwanghaeella grinnelliae</name>
    <dbReference type="NCBI Taxonomy" id="2500179"/>
    <lineage>
        <taxon>Bacteria</taxon>
        <taxon>Pseudomonadati</taxon>
        <taxon>Pseudomonadota</taxon>
        <taxon>Alphaproteobacteria</taxon>
        <taxon>Rhodospirillales</taxon>
        <taxon>Rhodospirillaceae</taxon>
        <taxon>Hwanghaeella</taxon>
    </lineage>
</organism>
<dbReference type="InterPro" id="IPR001640">
    <property type="entry name" value="Lgt"/>
</dbReference>
<reference evidence="9" key="1">
    <citation type="submission" date="2019-01" db="EMBL/GenBank/DDBJ databases">
        <title>Gri0909 isolated from a small marine red alga.</title>
        <authorList>
            <person name="Kim J."/>
            <person name="Jeong S.E."/>
            <person name="Jeon C.O."/>
        </authorList>
    </citation>
    <scope>NUCLEOTIDE SEQUENCE [LARGE SCALE GENOMIC DNA]</scope>
    <source>
        <strain evidence="9">Gri0909</strain>
    </source>
</reference>
<accession>A0A3S2Z8R0</accession>
<feature type="transmembrane region" description="Helical" evidence="7">
    <location>
        <begin position="95"/>
        <end position="112"/>
    </location>
</feature>
<dbReference type="EC" id="2.5.1.145" evidence="7"/>
<keyword evidence="2 7" id="KW-1003">Cell membrane</keyword>
<dbReference type="PROSITE" id="PS01311">
    <property type="entry name" value="LGT"/>
    <property type="match status" value="1"/>
</dbReference>
<keyword evidence="9" id="KW-1185">Reference proteome</keyword>
<keyword evidence="6 7" id="KW-0472">Membrane</keyword>
<keyword evidence="3 7" id="KW-0808">Transferase</keyword>
<evidence type="ECO:0000256" key="6">
    <source>
        <dbReference type="ARBA" id="ARBA00023136"/>
    </source>
</evidence>
<comment type="catalytic activity">
    <reaction evidence="7">
        <text>L-cysteinyl-[prolipoprotein] + a 1,2-diacyl-sn-glycero-3-phospho-(1'-sn-glycerol) = an S-1,2-diacyl-sn-glyceryl-L-cysteinyl-[prolipoprotein] + sn-glycerol 1-phosphate + H(+)</text>
        <dbReference type="Rhea" id="RHEA:56712"/>
        <dbReference type="Rhea" id="RHEA-COMP:14679"/>
        <dbReference type="Rhea" id="RHEA-COMP:14680"/>
        <dbReference type="ChEBI" id="CHEBI:15378"/>
        <dbReference type="ChEBI" id="CHEBI:29950"/>
        <dbReference type="ChEBI" id="CHEBI:57685"/>
        <dbReference type="ChEBI" id="CHEBI:64716"/>
        <dbReference type="ChEBI" id="CHEBI:140658"/>
        <dbReference type="EC" id="2.5.1.145"/>
    </reaction>
</comment>
<comment type="subcellular location">
    <subcellularLocation>
        <location evidence="7">Cell membrane</location>
        <topology evidence="7">Multi-pass membrane protein</topology>
    </subcellularLocation>
</comment>
<evidence type="ECO:0000256" key="7">
    <source>
        <dbReference type="HAMAP-Rule" id="MF_01147"/>
    </source>
</evidence>
<feature type="transmembrane region" description="Helical" evidence="7">
    <location>
        <begin position="55"/>
        <end position="75"/>
    </location>
</feature>
<feature type="transmembrane region" description="Helical" evidence="7">
    <location>
        <begin position="238"/>
        <end position="258"/>
    </location>
</feature>
<feature type="transmembrane region" description="Helical" evidence="7">
    <location>
        <begin position="119"/>
        <end position="140"/>
    </location>
</feature>
<evidence type="ECO:0000256" key="2">
    <source>
        <dbReference type="ARBA" id="ARBA00022475"/>
    </source>
</evidence>
<keyword evidence="4 7" id="KW-0812">Transmembrane</keyword>
<evidence type="ECO:0000256" key="3">
    <source>
        <dbReference type="ARBA" id="ARBA00022679"/>
    </source>
</evidence>
<dbReference type="PANTHER" id="PTHR30589:SF0">
    <property type="entry name" value="PHOSPHATIDYLGLYCEROL--PROLIPOPROTEIN DIACYLGLYCERYL TRANSFERASE"/>
    <property type="match status" value="1"/>
</dbReference>
<dbReference type="UniPathway" id="UPA00664"/>
<protein>
    <recommendedName>
        <fullName evidence="7">Phosphatidylglycerol--prolipoprotein diacylglyceryl transferase</fullName>
        <ecNumber evidence="7">2.5.1.145</ecNumber>
    </recommendedName>
</protein>
<dbReference type="GO" id="GO:0008961">
    <property type="term" value="F:phosphatidylglycerol-prolipoprotein diacylglyceryl transferase activity"/>
    <property type="evidence" value="ECO:0007669"/>
    <property type="project" value="UniProtKB-UniRule"/>
</dbReference>
<evidence type="ECO:0000256" key="4">
    <source>
        <dbReference type="ARBA" id="ARBA00022692"/>
    </source>
</evidence>
<evidence type="ECO:0000313" key="8">
    <source>
        <dbReference type="EMBL" id="RVU37955.1"/>
    </source>
</evidence>
<dbReference type="NCBIfam" id="TIGR00544">
    <property type="entry name" value="lgt"/>
    <property type="match status" value="1"/>
</dbReference>
<evidence type="ECO:0000256" key="1">
    <source>
        <dbReference type="ARBA" id="ARBA00007150"/>
    </source>
</evidence>
<dbReference type="GO" id="GO:0005886">
    <property type="term" value="C:plasma membrane"/>
    <property type="evidence" value="ECO:0007669"/>
    <property type="project" value="UniProtKB-SubCell"/>
</dbReference>
<dbReference type="Proteomes" id="UP000287447">
    <property type="component" value="Unassembled WGS sequence"/>
</dbReference>
<evidence type="ECO:0000313" key="9">
    <source>
        <dbReference type="Proteomes" id="UP000287447"/>
    </source>
</evidence>
<feature type="transmembrane region" description="Helical" evidence="7">
    <location>
        <begin position="202"/>
        <end position="218"/>
    </location>
</feature>
<proteinExistence type="inferred from homology"/>
<name>A0A3S2Z8R0_9PROT</name>
<keyword evidence="5 7" id="KW-1133">Transmembrane helix</keyword>
<gene>
    <name evidence="7" type="primary">lgt</name>
    <name evidence="8" type="ORF">EOI86_01215</name>
</gene>
<feature type="transmembrane region" description="Helical" evidence="7">
    <location>
        <begin position="16"/>
        <end position="35"/>
    </location>
</feature>
<dbReference type="Pfam" id="PF01790">
    <property type="entry name" value="LGT"/>
    <property type="match status" value="1"/>
</dbReference>
<dbReference type="GO" id="GO:0042158">
    <property type="term" value="P:lipoprotein biosynthetic process"/>
    <property type="evidence" value="ECO:0007669"/>
    <property type="project" value="UniProtKB-UniRule"/>
</dbReference>
<comment type="caution">
    <text evidence="8">The sequence shown here is derived from an EMBL/GenBank/DDBJ whole genome shotgun (WGS) entry which is preliminary data.</text>
</comment>
<dbReference type="OrthoDB" id="871140at2"/>
<comment type="pathway">
    <text evidence="7">Protein modification; lipoprotein biosynthesis (diacylglyceryl transfer).</text>
</comment>
<evidence type="ECO:0000256" key="5">
    <source>
        <dbReference type="ARBA" id="ARBA00022989"/>
    </source>
</evidence>
<comment type="similarity">
    <text evidence="1 7">Belongs to the Lgt family.</text>
</comment>
<dbReference type="RefSeq" id="WP_127763328.1">
    <property type="nucleotide sequence ID" value="NZ_SADE01000001.1"/>
</dbReference>
<feature type="transmembrane region" description="Helical" evidence="7">
    <location>
        <begin position="177"/>
        <end position="195"/>
    </location>
</feature>
<feature type="binding site" evidence="7">
    <location>
        <position position="138"/>
    </location>
    <ligand>
        <name>a 1,2-diacyl-sn-glycero-3-phospho-(1'-sn-glycerol)</name>
        <dbReference type="ChEBI" id="CHEBI:64716"/>
    </ligand>
</feature>
<dbReference type="EMBL" id="SADE01000001">
    <property type="protein sequence ID" value="RVU37955.1"/>
    <property type="molecule type" value="Genomic_DNA"/>
</dbReference>
<dbReference type="AlphaFoldDB" id="A0A3S2Z8R0"/>
<dbReference type="HAMAP" id="MF_01147">
    <property type="entry name" value="Lgt"/>
    <property type="match status" value="1"/>
</dbReference>
<dbReference type="PANTHER" id="PTHR30589">
    <property type="entry name" value="PROLIPOPROTEIN DIACYLGLYCERYL TRANSFERASE"/>
    <property type="match status" value="1"/>
</dbReference>
<keyword evidence="8" id="KW-0449">Lipoprotein</keyword>